<reference evidence="2" key="1">
    <citation type="journal article" date="2020" name="Plant J.">
        <title>Transposons played a major role in the diversification between the closely related almond and peach genomes: results from the almond genome sequence.</title>
        <authorList>
            <person name="Alioto T."/>
            <person name="Alexiou K.G."/>
            <person name="Bardil A."/>
            <person name="Barteri F."/>
            <person name="Castanera R."/>
            <person name="Cruz F."/>
            <person name="Dhingra A."/>
            <person name="Duval H."/>
            <person name="Fernandez I Marti A."/>
            <person name="Frias L."/>
            <person name="Galan B."/>
            <person name="Garcia J.L."/>
            <person name="Howad W."/>
            <person name="Gomez-Garrido J."/>
            <person name="Gut M."/>
            <person name="Julca I."/>
            <person name="Morata J."/>
            <person name="Puigdomenech P."/>
            <person name="Ribeca P."/>
            <person name="Rubio Cabetas M.J."/>
            <person name="Vlasova A."/>
            <person name="Wirthensohn M."/>
            <person name="Garcia-Mas J."/>
            <person name="Gabaldon T."/>
            <person name="Casacuberta J.M."/>
            <person name="Arus P."/>
        </authorList>
    </citation>
    <scope>NUCLEOTIDE SEQUENCE [LARGE SCALE GENOMIC DNA]</scope>
    <source>
        <strain evidence="2">cv. Texas</strain>
    </source>
</reference>
<evidence type="ECO:0000313" key="2">
    <source>
        <dbReference type="Proteomes" id="UP000327085"/>
    </source>
</evidence>
<dbReference type="EMBL" id="CABIKO010000317">
    <property type="protein sequence ID" value="VVA34087.1"/>
    <property type="molecule type" value="Genomic_DNA"/>
</dbReference>
<accession>A0A5E4G2W3</accession>
<protein>
    <submittedName>
        <fullName evidence="1">Uncharacterized protein</fullName>
    </submittedName>
</protein>
<proteinExistence type="predicted"/>
<dbReference type="Gramene" id="VVA34087">
    <property type="protein sequence ID" value="VVA34087"/>
    <property type="gene ID" value="Prudul26B025898"/>
</dbReference>
<name>A0A5E4G2W3_PRUDU</name>
<sequence>MSQPVSSAERHQIQQVLTKSQVAKRATKSGERLHSSIAPRRTQCSSNQVQARFCSPNILKPQNALLVQDLASRLLSLSLRERLCVYAFQPLFVVRYILRFDTLQYSETVKILSRKKNQFASLKAYYTVRVIENTALRFTCLSNISVSHEQ</sequence>
<dbReference type="AlphaFoldDB" id="A0A5E4G2W3"/>
<dbReference type="InParanoid" id="A0A5E4G2W3"/>
<organism evidence="1 2">
    <name type="scientific">Prunus dulcis</name>
    <name type="common">Almond</name>
    <name type="synonym">Amygdalus dulcis</name>
    <dbReference type="NCBI Taxonomy" id="3755"/>
    <lineage>
        <taxon>Eukaryota</taxon>
        <taxon>Viridiplantae</taxon>
        <taxon>Streptophyta</taxon>
        <taxon>Embryophyta</taxon>
        <taxon>Tracheophyta</taxon>
        <taxon>Spermatophyta</taxon>
        <taxon>Magnoliopsida</taxon>
        <taxon>eudicotyledons</taxon>
        <taxon>Gunneridae</taxon>
        <taxon>Pentapetalae</taxon>
        <taxon>rosids</taxon>
        <taxon>fabids</taxon>
        <taxon>Rosales</taxon>
        <taxon>Rosaceae</taxon>
        <taxon>Amygdaloideae</taxon>
        <taxon>Amygdaleae</taxon>
        <taxon>Prunus</taxon>
    </lineage>
</organism>
<dbReference type="Proteomes" id="UP000327085">
    <property type="component" value="Chromosome 7"/>
</dbReference>
<gene>
    <name evidence="1" type="ORF">ALMOND_2B025898</name>
</gene>
<evidence type="ECO:0000313" key="1">
    <source>
        <dbReference type="EMBL" id="VVA34087.1"/>
    </source>
</evidence>